<protein>
    <submittedName>
        <fullName evidence="1">Uncharacterized protein</fullName>
    </submittedName>
</protein>
<feature type="non-terminal residue" evidence="1">
    <location>
        <position position="1"/>
    </location>
</feature>
<feature type="non-terminal residue" evidence="1">
    <location>
        <position position="118"/>
    </location>
</feature>
<organism evidence="1 2">
    <name type="scientific">Ixodes persulcatus</name>
    <name type="common">Taiga tick</name>
    <dbReference type="NCBI Taxonomy" id="34615"/>
    <lineage>
        <taxon>Eukaryota</taxon>
        <taxon>Metazoa</taxon>
        <taxon>Ecdysozoa</taxon>
        <taxon>Arthropoda</taxon>
        <taxon>Chelicerata</taxon>
        <taxon>Arachnida</taxon>
        <taxon>Acari</taxon>
        <taxon>Parasitiformes</taxon>
        <taxon>Ixodida</taxon>
        <taxon>Ixodoidea</taxon>
        <taxon>Ixodidae</taxon>
        <taxon>Ixodinae</taxon>
        <taxon>Ixodes</taxon>
    </lineage>
</organism>
<comment type="caution">
    <text evidence="1">The sequence shown here is derived from an EMBL/GenBank/DDBJ whole genome shotgun (WGS) entry which is preliminary data.</text>
</comment>
<dbReference type="Proteomes" id="UP000805193">
    <property type="component" value="Unassembled WGS sequence"/>
</dbReference>
<proteinExistence type="predicted"/>
<reference evidence="1 2" key="1">
    <citation type="journal article" date="2020" name="Cell">
        <title>Large-Scale Comparative Analyses of Tick Genomes Elucidate Their Genetic Diversity and Vector Capacities.</title>
        <authorList>
            <consortium name="Tick Genome and Microbiome Consortium (TIGMIC)"/>
            <person name="Jia N."/>
            <person name="Wang J."/>
            <person name="Shi W."/>
            <person name="Du L."/>
            <person name="Sun Y."/>
            <person name="Zhan W."/>
            <person name="Jiang J.F."/>
            <person name="Wang Q."/>
            <person name="Zhang B."/>
            <person name="Ji P."/>
            <person name="Bell-Sakyi L."/>
            <person name="Cui X.M."/>
            <person name="Yuan T.T."/>
            <person name="Jiang B.G."/>
            <person name="Yang W.F."/>
            <person name="Lam T.T."/>
            <person name="Chang Q.C."/>
            <person name="Ding S.J."/>
            <person name="Wang X.J."/>
            <person name="Zhu J.G."/>
            <person name="Ruan X.D."/>
            <person name="Zhao L."/>
            <person name="Wei J.T."/>
            <person name="Ye R.Z."/>
            <person name="Que T.C."/>
            <person name="Du C.H."/>
            <person name="Zhou Y.H."/>
            <person name="Cheng J.X."/>
            <person name="Dai P.F."/>
            <person name="Guo W.B."/>
            <person name="Han X.H."/>
            <person name="Huang E.J."/>
            <person name="Li L.F."/>
            <person name="Wei W."/>
            <person name="Gao Y.C."/>
            <person name="Liu J.Z."/>
            <person name="Shao H.Z."/>
            <person name="Wang X."/>
            <person name="Wang C.C."/>
            <person name="Yang T.C."/>
            <person name="Huo Q.B."/>
            <person name="Li W."/>
            <person name="Chen H.Y."/>
            <person name="Chen S.E."/>
            <person name="Zhou L.G."/>
            <person name="Ni X.B."/>
            <person name="Tian J.H."/>
            <person name="Sheng Y."/>
            <person name="Liu T."/>
            <person name="Pan Y.S."/>
            <person name="Xia L.Y."/>
            <person name="Li J."/>
            <person name="Zhao F."/>
            <person name="Cao W.C."/>
        </authorList>
    </citation>
    <scope>NUCLEOTIDE SEQUENCE [LARGE SCALE GENOMIC DNA]</scope>
    <source>
        <strain evidence="1">Iper-2018</strain>
    </source>
</reference>
<evidence type="ECO:0000313" key="2">
    <source>
        <dbReference type="Proteomes" id="UP000805193"/>
    </source>
</evidence>
<evidence type="ECO:0000313" key="1">
    <source>
        <dbReference type="EMBL" id="KAG0425360.1"/>
    </source>
</evidence>
<dbReference type="EMBL" id="JABSTQ010009855">
    <property type="protein sequence ID" value="KAG0425360.1"/>
    <property type="molecule type" value="Genomic_DNA"/>
</dbReference>
<accession>A0AC60PVR7</accession>
<keyword evidence="2" id="KW-1185">Reference proteome</keyword>
<sequence>FKVPLAFEAYDSGMGKEQMNRLVLALVRRAAMSPKDVQAIDECYDAGNKDIIQMKKCYNEKVGILVNGVCDKAGITKFVHERLGHGHAFAIQVGEEVVGCFCLEKAEEMFQCTSSAAF</sequence>
<gene>
    <name evidence="1" type="ORF">HPB47_027461</name>
</gene>
<name>A0AC60PVR7_IXOPE</name>